<dbReference type="Proteomes" id="UP000176897">
    <property type="component" value="Unassembled WGS sequence"/>
</dbReference>
<dbReference type="InterPro" id="IPR002696">
    <property type="entry name" value="Membr_insert_effic_factor_YidD"/>
</dbReference>
<dbReference type="Pfam" id="PF01809">
    <property type="entry name" value="YidD"/>
    <property type="match status" value="1"/>
</dbReference>
<protein>
    <recommendedName>
        <fullName evidence="1">Putative membrane protein insertion efficiency factor</fullName>
    </recommendedName>
</protein>
<dbReference type="STRING" id="1802401.A3B21_05390"/>
<comment type="caution">
    <text evidence="2">The sequence shown here is derived from an EMBL/GenBank/DDBJ whole genome shotgun (WGS) entry which is preliminary data.</text>
</comment>
<proteinExistence type="inferred from homology"/>
<evidence type="ECO:0000256" key="1">
    <source>
        <dbReference type="HAMAP-Rule" id="MF_00386"/>
    </source>
</evidence>
<sequence length="81" mass="9163">MLRFLLFTIASALIWIYQKTISFDHGVMRKFAPQGRCKFYPSCSNYAKDALLKHGIIKGTALTVARLTRCNPWSKGGIDKP</sequence>
<dbReference type="SMART" id="SM01234">
    <property type="entry name" value="Haemolytic"/>
    <property type="match status" value="1"/>
</dbReference>
<dbReference type="PANTHER" id="PTHR33383:SF1">
    <property type="entry name" value="MEMBRANE PROTEIN INSERTION EFFICIENCY FACTOR-RELATED"/>
    <property type="match status" value="1"/>
</dbReference>
<organism evidence="2 3">
    <name type="scientific">Candidatus Uhrbacteria bacterium RIFCSPLOWO2_01_FULL_47_24</name>
    <dbReference type="NCBI Taxonomy" id="1802401"/>
    <lineage>
        <taxon>Bacteria</taxon>
        <taxon>Candidatus Uhriibacteriota</taxon>
    </lineage>
</organism>
<comment type="subcellular location">
    <subcellularLocation>
        <location evidence="1">Cell membrane</location>
        <topology evidence="1">Peripheral membrane protein</topology>
        <orientation evidence="1">Cytoplasmic side</orientation>
    </subcellularLocation>
</comment>
<dbReference type="NCBIfam" id="TIGR00278">
    <property type="entry name" value="membrane protein insertion efficiency factor YidD"/>
    <property type="match status" value="1"/>
</dbReference>
<gene>
    <name evidence="2" type="ORF">A3B21_05390</name>
</gene>
<keyword evidence="1" id="KW-1003">Cell membrane</keyword>
<evidence type="ECO:0000313" key="2">
    <source>
        <dbReference type="EMBL" id="OGL82113.1"/>
    </source>
</evidence>
<name>A0A1F7UUZ5_9BACT</name>
<evidence type="ECO:0000313" key="3">
    <source>
        <dbReference type="Proteomes" id="UP000176897"/>
    </source>
</evidence>
<comment type="function">
    <text evidence="1">Could be involved in insertion of integral membrane proteins into the membrane.</text>
</comment>
<reference evidence="2 3" key="1">
    <citation type="journal article" date="2016" name="Nat. Commun.">
        <title>Thousands of microbial genomes shed light on interconnected biogeochemical processes in an aquifer system.</title>
        <authorList>
            <person name="Anantharaman K."/>
            <person name="Brown C.T."/>
            <person name="Hug L.A."/>
            <person name="Sharon I."/>
            <person name="Castelle C.J."/>
            <person name="Probst A.J."/>
            <person name="Thomas B.C."/>
            <person name="Singh A."/>
            <person name="Wilkins M.J."/>
            <person name="Karaoz U."/>
            <person name="Brodie E.L."/>
            <person name="Williams K.H."/>
            <person name="Hubbard S.S."/>
            <person name="Banfield J.F."/>
        </authorList>
    </citation>
    <scope>NUCLEOTIDE SEQUENCE [LARGE SCALE GENOMIC DNA]</scope>
</reference>
<keyword evidence="1" id="KW-0472">Membrane</keyword>
<dbReference type="AlphaFoldDB" id="A0A1F7UUZ5"/>
<comment type="similarity">
    <text evidence="1">Belongs to the UPF0161 family.</text>
</comment>
<accession>A0A1F7UUZ5</accession>
<dbReference type="GO" id="GO:0005886">
    <property type="term" value="C:plasma membrane"/>
    <property type="evidence" value="ECO:0007669"/>
    <property type="project" value="UniProtKB-SubCell"/>
</dbReference>
<dbReference type="HAMAP" id="MF_00386">
    <property type="entry name" value="UPF0161_YidD"/>
    <property type="match status" value="1"/>
</dbReference>
<dbReference type="EMBL" id="MGEJ01000001">
    <property type="protein sequence ID" value="OGL82113.1"/>
    <property type="molecule type" value="Genomic_DNA"/>
</dbReference>
<dbReference type="PANTHER" id="PTHR33383">
    <property type="entry name" value="MEMBRANE PROTEIN INSERTION EFFICIENCY FACTOR-RELATED"/>
    <property type="match status" value="1"/>
</dbReference>